<dbReference type="KEGG" id="hsk:H4317_12860"/>
<dbReference type="RefSeq" id="WP_185886991.1">
    <property type="nucleotide sequence ID" value="NZ_CP060202.1"/>
</dbReference>
<dbReference type="Proteomes" id="UP000515489">
    <property type="component" value="Chromosome"/>
</dbReference>
<proteinExistence type="predicted"/>
<keyword evidence="2" id="KW-1185">Reference proteome</keyword>
<protein>
    <submittedName>
        <fullName evidence="1">STAS/SEC14 domain-containing protein</fullName>
    </submittedName>
</protein>
<dbReference type="InterPro" id="IPR021866">
    <property type="entry name" value="SpoIIAA-like"/>
</dbReference>
<dbReference type="Pfam" id="PF11964">
    <property type="entry name" value="SpoIIAA-like"/>
    <property type="match status" value="1"/>
</dbReference>
<dbReference type="EMBL" id="CP060202">
    <property type="protein sequence ID" value="QNH61061.1"/>
    <property type="molecule type" value="Genomic_DNA"/>
</dbReference>
<organism evidence="1 2">
    <name type="scientific">Hymenobacter sediminicola</name>
    <dbReference type="NCBI Taxonomy" id="2761579"/>
    <lineage>
        <taxon>Bacteria</taxon>
        <taxon>Pseudomonadati</taxon>
        <taxon>Bacteroidota</taxon>
        <taxon>Cytophagia</taxon>
        <taxon>Cytophagales</taxon>
        <taxon>Hymenobacteraceae</taxon>
        <taxon>Hymenobacter</taxon>
    </lineage>
</organism>
<accession>A0A7G7W3W8</accession>
<sequence>MAPSLHSPRILFDTVSLTIRYDYRNDWLHAQWHGHQDDASVRSGCAQLLALVRQTGSTRIFNDSSEAFGEWYQAAEWIGQEFMVQLHEAGVRAIAWVNAMDWPTRSCVASTLQHMHHPLATTFEFDKKEAAKAWLATIQ</sequence>
<gene>
    <name evidence="1" type="ORF">H4317_12860</name>
</gene>
<evidence type="ECO:0000313" key="2">
    <source>
        <dbReference type="Proteomes" id="UP000515489"/>
    </source>
</evidence>
<dbReference type="SUPFAM" id="SSF52091">
    <property type="entry name" value="SpoIIaa-like"/>
    <property type="match status" value="1"/>
</dbReference>
<name>A0A7G7W3W8_9BACT</name>
<evidence type="ECO:0000313" key="1">
    <source>
        <dbReference type="EMBL" id="QNH61061.1"/>
    </source>
</evidence>
<dbReference type="InterPro" id="IPR036513">
    <property type="entry name" value="STAS_dom_sf"/>
</dbReference>
<dbReference type="AlphaFoldDB" id="A0A7G7W3W8"/>
<reference evidence="1 2" key="1">
    <citation type="submission" date="2020-08" db="EMBL/GenBank/DDBJ databases">
        <title>Hymenobacter sp. S2-20-2 genome sequencing.</title>
        <authorList>
            <person name="Jin L."/>
        </authorList>
    </citation>
    <scope>NUCLEOTIDE SEQUENCE [LARGE SCALE GENOMIC DNA]</scope>
    <source>
        <strain evidence="1 2">S2-20-2</strain>
    </source>
</reference>